<dbReference type="EMBL" id="JBBKAK010000001">
    <property type="protein sequence ID" value="MEJ8671893.1"/>
    <property type="molecule type" value="Genomic_DNA"/>
</dbReference>
<dbReference type="Proteomes" id="UP001376459">
    <property type="component" value="Unassembled WGS sequence"/>
</dbReference>
<keyword evidence="2" id="KW-1185">Reference proteome</keyword>
<accession>A0ABU8USL6</accession>
<sequence length="58" mass="6090">MNAPTDTDRARITIACARDVLTAIQATPLGDPIATARMLGRAQSTIEALLALVEDKPA</sequence>
<evidence type="ECO:0000313" key="2">
    <source>
        <dbReference type="Proteomes" id="UP001376459"/>
    </source>
</evidence>
<gene>
    <name evidence="1" type="ORF">WKI71_36675</name>
</gene>
<comment type="caution">
    <text evidence="1">The sequence shown here is derived from an EMBL/GenBank/DDBJ whole genome shotgun (WGS) entry which is preliminary data.</text>
</comment>
<organism evidence="1 2">
    <name type="scientific">Streptomyces machairae</name>
    <dbReference type="NCBI Taxonomy" id="3134109"/>
    <lineage>
        <taxon>Bacteria</taxon>
        <taxon>Bacillati</taxon>
        <taxon>Actinomycetota</taxon>
        <taxon>Actinomycetes</taxon>
        <taxon>Kitasatosporales</taxon>
        <taxon>Streptomycetaceae</taxon>
        <taxon>Streptomyces</taxon>
    </lineage>
</organism>
<protein>
    <submittedName>
        <fullName evidence="1">Uncharacterized protein</fullName>
    </submittedName>
</protein>
<name>A0ABU8USL6_9ACTN</name>
<reference evidence="1 2" key="1">
    <citation type="submission" date="2024-03" db="EMBL/GenBank/DDBJ databases">
        <title>Novel Streptomyces species of biotechnological and ecological value are a feature of Machair soil.</title>
        <authorList>
            <person name="Prole J.R."/>
            <person name="Goodfellow M."/>
            <person name="Allenby N."/>
            <person name="Ward A.C."/>
        </authorList>
    </citation>
    <scope>NUCLEOTIDE SEQUENCE [LARGE SCALE GENOMIC DNA]</scope>
    <source>
        <strain evidence="1 2">MS1.AVA.1</strain>
    </source>
</reference>
<proteinExistence type="predicted"/>
<evidence type="ECO:0000313" key="1">
    <source>
        <dbReference type="EMBL" id="MEJ8671893.1"/>
    </source>
</evidence>